<evidence type="ECO:0000313" key="2">
    <source>
        <dbReference type="Proteomes" id="UP000499080"/>
    </source>
</evidence>
<organism evidence="1 2">
    <name type="scientific">Araneus ventricosus</name>
    <name type="common">Orbweaver spider</name>
    <name type="synonym">Epeira ventricosa</name>
    <dbReference type="NCBI Taxonomy" id="182803"/>
    <lineage>
        <taxon>Eukaryota</taxon>
        <taxon>Metazoa</taxon>
        <taxon>Ecdysozoa</taxon>
        <taxon>Arthropoda</taxon>
        <taxon>Chelicerata</taxon>
        <taxon>Arachnida</taxon>
        <taxon>Araneae</taxon>
        <taxon>Araneomorphae</taxon>
        <taxon>Entelegynae</taxon>
        <taxon>Araneoidea</taxon>
        <taxon>Araneidae</taxon>
        <taxon>Araneus</taxon>
    </lineage>
</organism>
<dbReference type="AlphaFoldDB" id="A0A4Y2B7F7"/>
<evidence type="ECO:0000313" key="1">
    <source>
        <dbReference type="EMBL" id="GBL88321.1"/>
    </source>
</evidence>
<dbReference type="Proteomes" id="UP000499080">
    <property type="component" value="Unassembled WGS sequence"/>
</dbReference>
<sequence>MSKKTRSAKGSADLVSRCGNSLTRGRCLLSFSPGNPFFFLEKKKVSRLSPQRALCFQSVVAVLHDALTRGFNTMFFSHGALLLIRWGDLCSDCFAT</sequence>
<protein>
    <submittedName>
        <fullName evidence="1">Uncharacterized protein</fullName>
    </submittedName>
</protein>
<dbReference type="EMBL" id="BGPR01000059">
    <property type="protein sequence ID" value="GBL88321.1"/>
    <property type="molecule type" value="Genomic_DNA"/>
</dbReference>
<proteinExistence type="predicted"/>
<name>A0A4Y2B7F7_ARAVE</name>
<accession>A0A4Y2B7F7</accession>
<reference evidence="1 2" key="1">
    <citation type="journal article" date="2019" name="Sci. Rep.">
        <title>Orb-weaving spider Araneus ventricosus genome elucidates the spidroin gene catalogue.</title>
        <authorList>
            <person name="Kono N."/>
            <person name="Nakamura H."/>
            <person name="Ohtoshi R."/>
            <person name="Moran D.A.P."/>
            <person name="Shinohara A."/>
            <person name="Yoshida Y."/>
            <person name="Fujiwara M."/>
            <person name="Mori M."/>
            <person name="Tomita M."/>
            <person name="Arakawa K."/>
        </authorList>
    </citation>
    <scope>NUCLEOTIDE SEQUENCE [LARGE SCALE GENOMIC DNA]</scope>
</reference>
<gene>
    <name evidence="1" type="ORF">AVEN_102993_1</name>
</gene>
<comment type="caution">
    <text evidence="1">The sequence shown here is derived from an EMBL/GenBank/DDBJ whole genome shotgun (WGS) entry which is preliminary data.</text>
</comment>
<keyword evidence="2" id="KW-1185">Reference proteome</keyword>